<keyword evidence="2" id="KW-1185">Reference proteome</keyword>
<accession>A0ABX7XCY4</accession>
<dbReference type="RefSeq" id="WP_230476400.1">
    <property type="nucleotide sequence ID" value="NZ_CP072842.1"/>
</dbReference>
<reference evidence="1 2" key="1">
    <citation type="journal article" date="2021" name="Int. J. Syst. Evol. Microbiol.">
        <title>Faecalibacter bovis sp. nov., isolated from cow faeces.</title>
        <authorList>
            <person name="Li F."/>
            <person name="Zhao W."/>
            <person name="Hong Q."/>
            <person name="Shao Q."/>
            <person name="Song J."/>
            <person name="Yang S."/>
        </authorList>
    </citation>
    <scope>NUCLEOTIDE SEQUENCE [LARGE SCALE GENOMIC DNA]</scope>
    <source>
        <strain evidence="1 2">ZY171143</strain>
    </source>
</reference>
<protein>
    <submittedName>
        <fullName evidence="1">T9SS type B sorting domain-containing protein</fullName>
    </submittedName>
</protein>
<dbReference type="Proteomes" id="UP000672011">
    <property type="component" value="Chromosome"/>
</dbReference>
<dbReference type="EMBL" id="CP072842">
    <property type="protein sequence ID" value="QTV05755.1"/>
    <property type="molecule type" value="Genomic_DNA"/>
</dbReference>
<gene>
    <name evidence="1" type="ORF">J9309_13475</name>
</gene>
<evidence type="ECO:0000313" key="2">
    <source>
        <dbReference type="Proteomes" id="UP000672011"/>
    </source>
</evidence>
<proteinExistence type="predicted"/>
<name>A0ABX7XCY4_9FLAO</name>
<dbReference type="InterPro" id="IPR026341">
    <property type="entry name" value="T9SS_type_B"/>
</dbReference>
<sequence>MIQPVPGINVRSTCSTGYTDRIQFRVVKIRRAGTFTFQITPEDPGVDYDFLSWKLSPGHANYNDFNVENVETIPLATYNRLPPADRGNRNTAGQGRTVGLRLNAPTLCRGVEGDGLERHYDTEVGDIIIIGIDNFGNGDGSGMGFGGTSELDCAVKEYECIDEVTNLATFDLDSYVDELRTPNTNYNYHFYETEQHANTNLPENRLTEHILQLPYSETGKDVFLTFELPNGNLDIVKLTLIGLKPLRLEEDIIYGCFAGENPQTGVALGTFNLAEAIPQQFLDDQLVSIKFYRSLAQAEANGTAGLIARNQWANHNGINGTYYVRLEYDLGEGNLKCTKILPVRLEIVRVELLQTEKDLDVCYGDIINLTEYESYFAAEGSNYDFKYYVGNTLITNPSSYEVMDSGRIRVVVGKGSCTSEAFIDINVLETPIVEFYDTFTVCDSDFNGSYEIDLDDIRTYLGNNIGEYDFTFYLSEDDANNQTNPVDGGIVQVPIGQSLWVRASNDGRCFSIGEVPVQMGEAITFTEPTAAIEECINPEGTTFNLSNVLPQLALPTGVTVKYFPTREDAIALTNEITNPTTWTTTETSGTLYLHLSEEGKCDAIVPFQFIAIDLPTIEVVEEVVFCEGETFSLDLSAYANYTFTISGNVVEVSDKVYQFSEAGTYTITVTTASGCTNIYNFVVTIVPVPTFTPFDAIQVCDDNFDGQYEINLSQIRTLAQANVGNAYTIKLYATEADANADTNELTGDVFIVTTLPSKVWIRANSQGECFGVSSIDVIAGQEVAYTATNQVLEVCEVEGSTTVELNLTSMAPLFNVANGVVIKYFTSLEDAQANTNVIANPAAYTTAETAGIIYVRFEQEGFCAAITSFNFVVNPLPVVDVVPSVTICEGEVYILDLSSYTNYTFTVSGNAVEIRNKVYQLSETGNYTITVTTASGCEREYVLELNVTTKPVFTAINSIELCDDNFDGQFVADLVQLRAIAQANVGNQFEIKLYATEADANAGTNELTGDEYIFTNLPGKIWIRANAIGECFTITSVDYIANDAVVFTPTSQTLEVCEVEGGTVLNLTSMASFFNVANGVTIKYFTSLEDAQANTNAIANPAAFTPADNAGIIYVRFEQNGFCPAITSFNYLINELPEITIDAAVEICEGETYVLDLSAYTAYTITVTGGTVNIIRPNVFELSSTATYTINVVTASGCTKVYTIDVTVNPLPVFTNVNTYNVCDTNVDGDYELDLVALSGVVLENYSGITLGFYATEADLLAGRNEITSDVYLTRLPAQIWVKATTAAGCFVHKAITLVEGNAINIAPANRPLEICEGPNGVNEFDLTLIRPQFNVPSGYILSYFPTLADLQNGTNEILNPTVWTTSTRRGTIFVKFEAAGLCPGYSTFEYVVNENPAIELEDKYYICEDEEFVLDLSRYSNYTITLTGENVVNLGNRKFRLSTFGMYTVNVTNASGCTTEYTFELANFPPPVVSEIIVAANTITVNVVRDPSYTPGLLQYSLDGINYQTSNVLDIPQRGRSYDIYVKVGNCVYMIQTVEVIDIPTFFSPNNDGMNDVWRIKPILLSQNVDVKIFDRFGKILYEQNDNQDIKWDGKVNGKPLPTTDYWFTIDIVGDGVVQAIKFTGSITLKNKE</sequence>
<dbReference type="Pfam" id="PF13585">
    <property type="entry name" value="CHU_C"/>
    <property type="match status" value="1"/>
</dbReference>
<organism evidence="1 2">
    <name type="scientific">Faecalibacter bovis</name>
    <dbReference type="NCBI Taxonomy" id="2898187"/>
    <lineage>
        <taxon>Bacteria</taxon>
        <taxon>Pseudomonadati</taxon>
        <taxon>Bacteroidota</taxon>
        <taxon>Flavobacteriia</taxon>
        <taxon>Flavobacteriales</taxon>
        <taxon>Weeksellaceae</taxon>
        <taxon>Faecalibacter</taxon>
    </lineage>
</organism>
<evidence type="ECO:0000313" key="1">
    <source>
        <dbReference type="EMBL" id="QTV05755.1"/>
    </source>
</evidence>
<reference evidence="2" key="2">
    <citation type="submission" date="2021-04" db="EMBL/GenBank/DDBJ databases">
        <title>Taxonomy of Flavobacteriaceae bacterium ZY171143.</title>
        <authorList>
            <person name="Li F."/>
        </authorList>
    </citation>
    <scope>NUCLEOTIDE SEQUENCE [LARGE SCALE GENOMIC DNA]</scope>
    <source>
        <strain evidence="2">ZY171143</strain>
    </source>
</reference>
<dbReference type="NCBIfam" id="TIGR04131">
    <property type="entry name" value="Bac_Flav_CTERM"/>
    <property type="match status" value="1"/>
</dbReference>